<evidence type="ECO:0000313" key="2">
    <source>
        <dbReference type="Proteomes" id="UP000295382"/>
    </source>
</evidence>
<dbReference type="OrthoDB" id="572526at2"/>
<dbReference type="Gene3D" id="3.90.1690.10">
    <property type="entry name" value="phage-related protein like domain"/>
    <property type="match status" value="1"/>
</dbReference>
<proteinExistence type="predicted"/>
<evidence type="ECO:0000313" key="1">
    <source>
        <dbReference type="EMBL" id="TCS38485.1"/>
    </source>
</evidence>
<protein>
    <submittedName>
        <fullName evidence="1">Major capsid protein E</fullName>
    </submittedName>
</protein>
<gene>
    <name evidence="1" type="ORF">EDC30_102224</name>
</gene>
<dbReference type="RefSeq" id="WP_132257556.1">
    <property type="nucleotide sequence ID" value="NZ_SLZQ01000002.1"/>
</dbReference>
<keyword evidence="2" id="KW-1185">Reference proteome</keyword>
<name>A0A4R3I1K5_PAULE</name>
<sequence length="308" mass="33323">MMNGSQARVIDPILTTFVRGYSNNEYVGNLLFPEVPVQAAGGQVIEFGKEGFVLYDTQRAPGGATARIDFGYLGKPFACENHALEALVPDETGRDAKVVPGIDLAKESVGLVFDSMSLKLEWQRASVARNASNYGSSNKAALSGTSLWSASTGTPKADVDDAKAAIRAKTGKLPNVMILPPMGISKLGQHQEIKDHFKYTGSKSVTAAMLAEYFQVETVVEGNAVYVASLGGDFLDVWGNDCVLAYVPKNFRSQKTPSYGYTYTLAGHPNVKTPYRDENRESWVYGVKHERTPVIAGSGAGFLFQNVF</sequence>
<reference evidence="1 2" key="1">
    <citation type="submission" date="2019-03" db="EMBL/GenBank/DDBJ databases">
        <title>Genomic Encyclopedia of Type Strains, Phase IV (KMG-IV): sequencing the most valuable type-strain genomes for metagenomic binning, comparative biology and taxonomic classification.</title>
        <authorList>
            <person name="Goeker M."/>
        </authorList>
    </citation>
    <scope>NUCLEOTIDE SEQUENCE [LARGE SCALE GENOMIC DNA]</scope>
    <source>
        <strain evidence="1 2">DSM 7445</strain>
    </source>
</reference>
<accession>A0A4R3I1K5</accession>
<dbReference type="InterPro" id="IPR053738">
    <property type="entry name" value="Lambda_capsid_assembly"/>
</dbReference>
<organism evidence="1 2">
    <name type="scientific">Paucimonas lemoignei</name>
    <name type="common">Pseudomonas lemoignei</name>
    <dbReference type="NCBI Taxonomy" id="29443"/>
    <lineage>
        <taxon>Bacteria</taxon>
        <taxon>Pseudomonadati</taxon>
        <taxon>Pseudomonadota</taxon>
        <taxon>Betaproteobacteria</taxon>
        <taxon>Burkholderiales</taxon>
        <taxon>Burkholderiaceae</taxon>
        <taxon>Paucimonas</taxon>
    </lineage>
</organism>
<dbReference type="AlphaFoldDB" id="A0A4R3I1K5"/>
<dbReference type="Proteomes" id="UP000295382">
    <property type="component" value="Unassembled WGS sequence"/>
</dbReference>
<dbReference type="EMBL" id="SLZQ01000002">
    <property type="protein sequence ID" value="TCS38485.1"/>
    <property type="molecule type" value="Genomic_DNA"/>
</dbReference>
<comment type="caution">
    <text evidence="1">The sequence shown here is derived from an EMBL/GenBank/DDBJ whole genome shotgun (WGS) entry which is preliminary data.</text>
</comment>